<gene>
    <name evidence="1" type="ORF">MGSAQ_001772</name>
</gene>
<comment type="caution">
    <text evidence="1">The sequence shown here is derived from an EMBL/GenBank/DDBJ whole genome shotgun (WGS) entry which is preliminary data.</text>
</comment>
<proteinExistence type="predicted"/>
<reference evidence="1" key="1">
    <citation type="submission" date="2013-11" db="EMBL/GenBank/DDBJ databases">
        <title>Microbial diversity, functional groups and degradation webs in Northern and Southern Mediterranean and Red Sea marine crude oil polluted sites.</title>
        <authorList>
            <person name="Daffonchio D."/>
            <person name="Mapelli F."/>
            <person name="Ferrer M."/>
            <person name="Richter M."/>
            <person name="Cherif A."/>
            <person name="Malkawi H.I."/>
            <person name="Yakimov M.M."/>
            <person name="Abdel-Fattah Y.R."/>
            <person name="Blaghen M."/>
            <person name="Golyshin P.N."/>
            <person name="Kalogerakis N."/>
            <person name="Boon N."/>
            <person name="Magagnini M."/>
            <person name="Fava F."/>
        </authorList>
    </citation>
    <scope>NUCLEOTIDE SEQUENCE</scope>
</reference>
<name>A0A1B6NUU7_9ZZZZ</name>
<dbReference type="AlphaFoldDB" id="A0A1B6NUU7"/>
<sequence>MDMIPSDSRQARRQARRQLIAQAVMAEGSLRIEDLT</sequence>
<accession>A0A1B6NUU7</accession>
<evidence type="ECO:0000313" key="1">
    <source>
        <dbReference type="EMBL" id="KTF06732.1"/>
    </source>
</evidence>
<evidence type="ECO:0008006" key="2">
    <source>
        <dbReference type="Google" id="ProtNLM"/>
    </source>
</evidence>
<organism evidence="1">
    <name type="scientific">marine sediment metagenome</name>
    <dbReference type="NCBI Taxonomy" id="412755"/>
    <lineage>
        <taxon>unclassified sequences</taxon>
        <taxon>metagenomes</taxon>
        <taxon>ecological metagenomes</taxon>
    </lineage>
</organism>
<dbReference type="EMBL" id="AYSL01000970">
    <property type="protein sequence ID" value="KTF06732.1"/>
    <property type="molecule type" value="Genomic_DNA"/>
</dbReference>
<feature type="non-terminal residue" evidence="1">
    <location>
        <position position="36"/>
    </location>
</feature>
<protein>
    <recommendedName>
        <fullName evidence="2">HTH deoR-type domain-containing protein</fullName>
    </recommendedName>
</protein>